<sequence length="861" mass="98341">MISTASDGSGALAESGSHPGKFLASSPSQMGFRARADGLPADVIRQIIEYSDNDSLRNLLLVDRHWNSVVCEYLERNIPGIKTIIIECLNHDRIHIWITIPKEHSIYYRRALCNFSKEVVRRSNEIKLSSWNPGQAMLLEAMTGMRVDTVHVYFLGNPEDVKPVEEIMSLWKYEKLDVHCDKLLEWGSDFIFTVLNKHGIEHLNIELHICKVNCPRTMLLELSARLKTLSIIYRPAYNRDQPNYLFGLHNHDWVKLISEMFANKLHCLHIDNVREHLQSVEELLTYHEGYKWDVEIRNPLKEKSSKVEPSVMLLLGTGIILLMPFASSYIQKKQPSKTTIRSISGDCVQYSTTSDSSRINVKSSSVLNGKPDPRFIYFRGGGGDITLRTVTPNIGSVHVYESLFSEEYFPMMFSDKSSNAEVTFSGTSSKLHKIELLVKEEKKAFTIGNAGLAYFWGPEHLPGISDECFNYQSTNDDRHFSYCNTTEMDRCAANISHFPHLAPFTFSSKGKELTQFAWLCTAGTACCGWECCEERESQPHLSVFILVFIFAMLVILIAAVVVILCIIYPCFSCCTKRKEGYVAYRPRIAHDVVSICTILNNNQKYCHHYINSSTIYDTLFSESAFSTVFSEPAEEPKFVVSPNQTRKIQLFIKDTGRPFTVNGRISYFWDVDMLPSLNDSGCFKYPSSTDARNVSFCKLQELNRCDAPLSRIAPFMFRSASGKILTNFTWFCPTGEICCKYECCDKSNDQAPTIVGYVFVLFILFLLLLCFLYIWRQRRLKAAHAKEEQAAQLAARRDSVFDENDAQRSHNNPNYPEIHRHYENQCSPQHDRHEESVPDNPKFVGNYPALEVVDVHNRGRI</sequence>
<dbReference type="EnsemblMetazoa" id="PPA13061.1">
    <property type="protein sequence ID" value="PPA13061.1"/>
    <property type="gene ID" value="WBGene00102615"/>
</dbReference>
<accession>A0A2A6C0T3</accession>
<dbReference type="AlphaFoldDB" id="A0A2A6C0T3"/>
<name>A0A2A6C0T3_PRIPA</name>
<dbReference type="PANTHER" id="PTHR47520:SF13">
    <property type="entry name" value="PROTEIN CBG10012"/>
    <property type="match status" value="1"/>
</dbReference>
<reference evidence="1" key="2">
    <citation type="submission" date="2022-06" db="UniProtKB">
        <authorList>
            <consortium name="EnsemblMetazoa"/>
        </authorList>
    </citation>
    <scope>IDENTIFICATION</scope>
    <source>
        <strain evidence="1">PS312</strain>
    </source>
</reference>
<accession>A0A8R1YAX1</accession>
<dbReference type="PANTHER" id="PTHR47520">
    <property type="entry name" value="CX DOMAIN-CONTAINING PROTEIN-RELATED"/>
    <property type="match status" value="1"/>
</dbReference>
<evidence type="ECO:0000313" key="1">
    <source>
        <dbReference type="EnsemblMetazoa" id="PPA13061.1"/>
    </source>
</evidence>
<keyword evidence="2" id="KW-1185">Reference proteome</keyword>
<proteinExistence type="predicted"/>
<evidence type="ECO:0000313" key="2">
    <source>
        <dbReference type="Proteomes" id="UP000005239"/>
    </source>
</evidence>
<reference evidence="2" key="1">
    <citation type="journal article" date="2008" name="Nat. Genet.">
        <title>The Pristionchus pacificus genome provides a unique perspective on nematode lifestyle and parasitism.</title>
        <authorList>
            <person name="Dieterich C."/>
            <person name="Clifton S.W."/>
            <person name="Schuster L.N."/>
            <person name="Chinwalla A."/>
            <person name="Delehaunty K."/>
            <person name="Dinkelacker I."/>
            <person name="Fulton L."/>
            <person name="Fulton R."/>
            <person name="Godfrey J."/>
            <person name="Minx P."/>
            <person name="Mitreva M."/>
            <person name="Roeseler W."/>
            <person name="Tian H."/>
            <person name="Witte H."/>
            <person name="Yang S.P."/>
            <person name="Wilson R.K."/>
            <person name="Sommer R.J."/>
        </authorList>
    </citation>
    <scope>NUCLEOTIDE SEQUENCE [LARGE SCALE GENOMIC DNA]</scope>
    <source>
        <strain evidence="2">PS312</strain>
    </source>
</reference>
<organism evidence="1 2">
    <name type="scientific">Pristionchus pacificus</name>
    <name type="common">Parasitic nematode worm</name>
    <dbReference type="NCBI Taxonomy" id="54126"/>
    <lineage>
        <taxon>Eukaryota</taxon>
        <taxon>Metazoa</taxon>
        <taxon>Ecdysozoa</taxon>
        <taxon>Nematoda</taxon>
        <taxon>Chromadorea</taxon>
        <taxon>Rhabditida</taxon>
        <taxon>Rhabditina</taxon>
        <taxon>Diplogasteromorpha</taxon>
        <taxon>Diplogasteroidea</taxon>
        <taxon>Neodiplogasteridae</taxon>
        <taxon>Pristionchus</taxon>
    </lineage>
</organism>
<gene>
    <name evidence="1" type="primary">WBGene00102615</name>
</gene>
<protein>
    <submittedName>
        <fullName evidence="1">Uncharacterized protein</fullName>
    </submittedName>
</protein>
<dbReference type="Proteomes" id="UP000005239">
    <property type="component" value="Unassembled WGS sequence"/>
</dbReference>